<dbReference type="InterPro" id="IPR055446">
    <property type="entry name" value="RecD2_N_OB"/>
</dbReference>
<dbReference type="CDD" id="cd18809">
    <property type="entry name" value="SF1_C_RecD"/>
    <property type="match status" value="1"/>
</dbReference>
<dbReference type="InterPro" id="IPR003583">
    <property type="entry name" value="Hlx-hairpin-Hlx_DNA-bd_motif"/>
</dbReference>
<evidence type="ECO:0000313" key="7">
    <source>
        <dbReference type="Proteomes" id="UP000028926"/>
    </source>
</evidence>
<dbReference type="AlphaFoldDB" id="A0A077AY35"/>
<dbReference type="RefSeq" id="WP_038462938.1">
    <property type="nucleotide sequence ID" value="NZ_CP008941.1"/>
</dbReference>
<dbReference type="EMBL" id="CP008941">
    <property type="protein sequence ID" value="AIK95655.1"/>
    <property type="molecule type" value="Genomic_DNA"/>
</dbReference>
<dbReference type="PANTHER" id="PTHR43788">
    <property type="entry name" value="DNA2/NAM7 HELICASE FAMILY MEMBER"/>
    <property type="match status" value="1"/>
</dbReference>
<dbReference type="OrthoDB" id="1826980at2"/>
<keyword evidence="3" id="KW-0238">DNA-binding</keyword>
<evidence type="ECO:0000256" key="1">
    <source>
        <dbReference type="ARBA" id="ARBA00022741"/>
    </source>
</evidence>
<keyword evidence="3" id="KW-0413">Isomerase</keyword>
<keyword evidence="1 3" id="KW-0547">Nucleotide-binding</keyword>
<keyword evidence="7" id="KW-1185">Reference proteome</keyword>
<dbReference type="SMART" id="SM00382">
    <property type="entry name" value="AAA"/>
    <property type="match status" value="1"/>
</dbReference>
<dbReference type="Pfam" id="PF13538">
    <property type="entry name" value="UvrD_C_2"/>
    <property type="match status" value="1"/>
</dbReference>
<sequence>MNQPLETICGLVERITFHNEENGFCVLRATVKGHKELVTIVGSLPAVSAGEWVEAHGIWIQDRQYGQQFKATALHLTPPTTLEGIEKYLASGLIKGIGPIYAKKLVQAFGEGVFEVIEADSSKLQTIPGIGPYRQQKIIKGWADQKAIRTIMLFLHSYGVSTTRAVRIYKTYGNNAIQLIQENPYRLAQDIRGIGFVTADKIAMHLGIGKDSLIRARAGISYALAKAMDEGHCGLPIETLLYSCQELLEIEQAIVQEAVNLELQGGTVIKDYIGEKGCIFLQGLYHAEKGMAQKLRDLNTSDLPWPPFNINAAINWVEHHNALSLSLSQKQALIEALTHKVTIITGGPGVGKTTLLRSILQILQSKQVKLALCAPTGRAAQRMAQATGMEAKTIHRLLNINPKTGRFNYNEELPLPCDVLIVDEVSMVDVPLMHALLKAVPLNAAVIFVGDQDQLPSVGPGQVLADLIASKVIPFIHLTETFRQGAQSIIVAIARSINLGIMPNLKGYGPTSDFFFIEIPDAEQGLKQIVDLVTTRLPNTFDYSPLHDIQVLCPMTRGIVGSRNLNTELQQALNPPQPTTSVQKFGNWFSLGDKVMQIENNYDKEVYNGDIGFIKSIDIEEGELIISFEGKDVHYDFSDLDEIVLAYAMTIHKSQGSEYPVVIIPLFTQHYPMLQKNLVYTGITRGKKLVILIGQKRALGIAVSNKTMQKRWSLLSKHLCA</sequence>
<dbReference type="Pfam" id="PF23139">
    <property type="entry name" value="OB_YrrC"/>
    <property type="match status" value="1"/>
</dbReference>
<dbReference type="SUPFAM" id="SSF47781">
    <property type="entry name" value="RuvA domain 2-like"/>
    <property type="match status" value="1"/>
</dbReference>
<dbReference type="GO" id="GO:0003677">
    <property type="term" value="F:DNA binding"/>
    <property type="evidence" value="ECO:0007669"/>
    <property type="project" value="UniProtKB-UniRule"/>
</dbReference>
<dbReference type="Pfam" id="PF14520">
    <property type="entry name" value="HHH_5"/>
    <property type="match status" value="1"/>
</dbReference>
<dbReference type="GO" id="GO:0005524">
    <property type="term" value="F:ATP binding"/>
    <property type="evidence" value="ECO:0007669"/>
    <property type="project" value="UniProtKB-UniRule"/>
</dbReference>
<dbReference type="GO" id="GO:0017116">
    <property type="term" value="F:single-stranded DNA helicase activity"/>
    <property type="evidence" value="ECO:0007669"/>
    <property type="project" value="TreeGrafter"/>
</dbReference>
<dbReference type="InterPro" id="IPR050534">
    <property type="entry name" value="Coronavir_polyprotein_1ab"/>
</dbReference>
<dbReference type="CDD" id="cd17933">
    <property type="entry name" value="DEXSc_RecD-like"/>
    <property type="match status" value="1"/>
</dbReference>
<feature type="domain" description="Helix-hairpin-helix DNA-binding motif class 1" evidence="4">
    <location>
        <begin position="122"/>
        <end position="141"/>
    </location>
</feature>
<dbReference type="STRING" id="91604.ID47_01225"/>
<evidence type="ECO:0000259" key="4">
    <source>
        <dbReference type="SMART" id="SM00278"/>
    </source>
</evidence>
<keyword evidence="3" id="KW-0347">Helicase</keyword>
<dbReference type="HAMAP" id="MF_01488">
    <property type="entry name" value="RecD2"/>
    <property type="match status" value="1"/>
</dbReference>
<dbReference type="GO" id="GO:0009338">
    <property type="term" value="C:exodeoxyribonuclease V complex"/>
    <property type="evidence" value="ECO:0007669"/>
    <property type="project" value="TreeGrafter"/>
</dbReference>
<dbReference type="Gene3D" id="1.10.150.20">
    <property type="entry name" value="5' to 3' exonuclease, C-terminal subdomain"/>
    <property type="match status" value="1"/>
</dbReference>
<name>A0A077AY35_9PROT</name>
<keyword evidence="2 3" id="KW-0067">ATP-binding</keyword>
<feature type="binding site" evidence="3">
    <location>
        <begin position="349"/>
        <end position="353"/>
    </location>
    <ligand>
        <name>ATP</name>
        <dbReference type="ChEBI" id="CHEBI:30616"/>
    </ligand>
</feature>
<dbReference type="InterPro" id="IPR027785">
    <property type="entry name" value="UvrD-like_helicase_C"/>
</dbReference>
<gene>
    <name evidence="3" type="primary">recD2</name>
    <name evidence="6" type="ORF">ID47_01225</name>
</gene>
<dbReference type="InterPro" id="IPR041451">
    <property type="entry name" value="RecD2_SH13"/>
</dbReference>
<accession>A0A077AY35</accession>
<organism evidence="6 7">
    <name type="scientific">Candidatus Odyssella acanthamoebae</name>
    <dbReference type="NCBI Taxonomy" id="91604"/>
    <lineage>
        <taxon>Bacteria</taxon>
        <taxon>Pseudomonadati</taxon>
        <taxon>Pseudomonadota</taxon>
        <taxon>Alphaproteobacteria</taxon>
        <taxon>Holosporales</taxon>
        <taxon>Candidatus Paracaedibacteraceae</taxon>
        <taxon>Candidatus Odyssella</taxon>
    </lineage>
</organism>
<protein>
    <recommendedName>
        <fullName evidence="3">ATP-dependent RecD2 DNA helicase</fullName>
        <ecNumber evidence="3">5.6.2.3</ecNumber>
    </recommendedName>
    <alternativeName>
        <fullName evidence="3">DNA 5'-3' helicase subunit RecD2</fullName>
    </alternativeName>
</protein>
<dbReference type="EC" id="5.6.2.3" evidence="3"/>
<dbReference type="Gene3D" id="2.30.30.940">
    <property type="match status" value="1"/>
</dbReference>
<evidence type="ECO:0000259" key="5">
    <source>
        <dbReference type="SMART" id="SM00382"/>
    </source>
</evidence>
<comment type="function">
    <text evidence="3">DNA-dependent ATPase and ATP-dependent 5'-3' DNA helicase. Has no activity on blunt DNA or DNA with 3'-overhangs, requires at least 10 bases of 5'-ssDNA for helicase activity.</text>
</comment>
<dbReference type="Gene3D" id="1.10.10.2220">
    <property type="match status" value="1"/>
</dbReference>
<dbReference type="SMART" id="SM00278">
    <property type="entry name" value="HhH1"/>
    <property type="match status" value="2"/>
</dbReference>
<comment type="catalytic activity">
    <reaction evidence="3">
        <text>ATP + H2O = ADP + phosphate + H(+)</text>
        <dbReference type="Rhea" id="RHEA:13065"/>
        <dbReference type="ChEBI" id="CHEBI:15377"/>
        <dbReference type="ChEBI" id="CHEBI:15378"/>
        <dbReference type="ChEBI" id="CHEBI:30616"/>
        <dbReference type="ChEBI" id="CHEBI:43474"/>
        <dbReference type="ChEBI" id="CHEBI:456216"/>
        <dbReference type="EC" id="5.6.2.3"/>
    </reaction>
</comment>
<dbReference type="GO" id="GO:0043139">
    <property type="term" value="F:5'-3' DNA helicase activity"/>
    <property type="evidence" value="ECO:0007669"/>
    <property type="project" value="UniProtKB-UniRule"/>
</dbReference>
<dbReference type="Pfam" id="PF13245">
    <property type="entry name" value="AAA_19"/>
    <property type="match status" value="1"/>
</dbReference>
<dbReference type="InterPro" id="IPR010994">
    <property type="entry name" value="RuvA_2-like"/>
</dbReference>
<dbReference type="Gene3D" id="3.40.50.300">
    <property type="entry name" value="P-loop containing nucleotide triphosphate hydrolases"/>
    <property type="match status" value="2"/>
</dbReference>
<dbReference type="SUPFAM" id="SSF52540">
    <property type="entry name" value="P-loop containing nucleoside triphosphate hydrolases"/>
    <property type="match status" value="2"/>
</dbReference>
<dbReference type="Pfam" id="PF14490">
    <property type="entry name" value="HHH_RecD2"/>
    <property type="match status" value="1"/>
</dbReference>
<evidence type="ECO:0000313" key="6">
    <source>
        <dbReference type="EMBL" id="AIK95655.1"/>
    </source>
</evidence>
<dbReference type="GO" id="GO:0006310">
    <property type="term" value="P:DNA recombination"/>
    <property type="evidence" value="ECO:0007669"/>
    <property type="project" value="InterPro"/>
</dbReference>
<dbReference type="Proteomes" id="UP000028926">
    <property type="component" value="Chromosome"/>
</dbReference>
<dbReference type="GO" id="GO:0006281">
    <property type="term" value="P:DNA repair"/>
    <property type="evidence" value="ECO:0007669"/>
    <property type="project" value="InterPro"/>
</dbReference>
<dbReference type="eggNOG" id="COG0507">
    <property type="taxonomic scope" value="Bacteria"/>
</dbReference>
<dbReference type="InterPro" id="IPR006345">
    <property type="entry name" value="RecD2"/>
</dbReference>
<evidence type="ECO:0000256" key="2">
    <source>
        <dbReference type="ARBA" id="ARBA00022840"/>
    </source>
</evidence>
<feature type="domain" description="AAA+ ATPase" evidence="5">
    <location>
        <begin position="338"/>
        <end position="479"/>
    </location>
</feature>
<keyword evidence="3" id="KW-0378">Hydrolase</keyword>
<dbReference type="InterPro" id="IPR029493">
    <property type="entry name" value="RecD2-like_HHH"/>
</dbReference>
<dbReference type="PANTHER" id="PTHR43788:SF6">
    <property type="entry name" value="DNA HELICASE B"/>
    <property type="match status" value="1"/>
</dbReference>
<reference evidence="6 7" key="1">
    <citation type="submission" date="2014-07" db="EMBL/GenBank/DDBJ databases">
        <title>Comparative genomic insights into amoeba endosymbionts belonging to the families of Holosporaceae and Candidatus Midichloriaceae within Rickettsiales.</title>
        <authorList>
            <person name="Wang Z."/>
            <person name="Wu M."/>
        </authorList>
    </citation>
    <scope>NUCLEOTIDE SEQUENCE [LARGE SCALE GENOMIC DNA]</scope>
    <source>
        <strain evidence="6">PRA3</strain>
    </source>
</reference>
<dbReference type="KEGG" id="paca:ID47_01225"/>
<proteinExistence type="inferred from homology"/>
<comment type="similarity">
    <text evidence="3">Belongs to the RecD family. RecD2 subfamily.</text>
</comment>
<dbReference type="InterPro" id="IPR003593">
    <property type="entry name" value="AAA+_ATPase"/>
</dbReference>
<dbReference type="GO" id="GO:0016887">
    <property type="term" value="F:ATP hydrolysis activity"/>
    <property type="evidence" value="ECO:0007669"/>
    <property type="project" value="RHEA"/>
</dbReference>
<evidence type="ECO:0000256" key="3">
    <source>
        <dbReference type="HAMAP-Rule" id="MF_01488"/>
    </source>
</evidence>
<dbReference type="InterPro" id="IPR027417">
    <property type="entry name" value="P-loop_NTPase"/>
</dbReference>
<dbReference type="NCBIfam" id="TIGR01448">
    <property type="entry name" value="recD_rel"/>
    <property type="match status" value="1"/>
</dbReference>
<dbReference type="Pfam" id="PF18335">
    <property type="entry name" value="SH3_13"/>
    <property type="match status" value="1"/>
</dbReference>
<dbReference type="HOGENOM" id="CLU_007524_0_3_5"/>
<feature type="domain" description="Helix-hairpin-helix DNA-binding motif class 1" evidence="4">
    <location>
        <begin position="186"/>
        <end position="205"/>
    </location>
</feature>